<keyword evidence="2" id="KW-1185">Reference proteome</keyword>
<dbReference type="RefSeq" id="XP_018061744.1">
    <property type="nucleotide sequence ID" value="XM_018219010.1"/>
</dbReference>
<dbReference type="AlphaFoldDB" id="A0A132B5X0"/>
<dbReference type="KEGG" id="psco:LY89DRAFT_725880"/>
<organism evidence="1 2">
    <name type="scientific">Mollisia scopiformis</name>
    <name type="common">Conifer needle endophyte fungus</name>
    <name type="synonym">Phialocephala scopiformis</name>
    <dbReference type="NCBI Taxonomy" id="149040"/>
    <lineage>
        <taxon>Eukaryota</taxon>
        <taxon>Fungi</taxon>
        <taxon>Dikarya</taxon>
        <taxon>Ascomycota</taxon>
        <taxon>Pezizomycotina</taxon>
        <taxon>Leotiomycetes</taxon>
        <taxon>Helotiales</taxon>
        <taxon>Mollisiaceae</taxon>
        <taxon>Mollisia</taxon>
    </lineage>
</organism>
<dbReference type="Proteomes" id="UP000070700">
    <property type="component" value="Unassembled WGS sequence"/>
</dbReference>
<dbReference type="OrthoDB" id="3562700at2759"/>
<dbReference type="EMBL" id="KQ947440">
    <property type="protein sequence ID" value="KUJ07389.1"/>
    <property type="molecule type" value="Genomic_DNA"/>
</dbReference>
<dbReference type="InParanoid" id="A0A132B5X0"/>
<name>A0A132B5X0_MOLSC</name>
<accession>A0A132B5X0</accession>
<dbReference type="GeneID" id="28828736"/>
<gene>
    <name evidence="1" type="ORF">LY89DRAFT_725880</name>
</gene>
<sequence>MDLAEESSAYIKRPCDHGLEILEEKADLVLHENQRIGCTSRDFKMQLLPESEIHEVACAALQELMALVMLPDLMVDPSITLSHAARSLLCRIASEFTNEQRLLLCCTKWNFKSESWDFYYFAFGEQDALRQCMKMAVRTYILPRVHAMTVEDGLSCFAQLKEVVGEKLRKQAYPLDIHRTICHPPISVKSDQAYVELLVDQTYHFCSACMSDVRYDLKRPLLKLWFMREGWEA</sequence>
<reference evidence="1 2" key="1">
    <citation type="submission" date="2015-10" db="EMBL/GenBank/DDBJ databases">
        <title>Full genome of DAOMC 229536 Phialocephala scopiformis, a fungal endophyte of spruce producing the potent anti-insectan compound rugulosin.</title>
        <authorList>
            <consortium name="DOE Joint Genome Institute"/>
            <person name="Walker A.K."/>
            <person name="Frasz S.L."/>
            <person name="Seifert K.A."/>
            <person name="Miller J.D."/>
            <person name="Mondo S.J."/>
            <person name="Labutti K."/>
            <person name="Lipzen A."/>
            <person name="Dockter R."/>
            <person name="Kennedy M."/>
            <person name="Grigoriev I.V."/>
            <person name="Spatafora J.W."/>
        </authorList>
    </citation>
    <scope>NUCLEOTIDE SEQUENCE [LARGE SCALE GENOMIC DNA]</scope>
    <source>
        <strain evidence="1 2">CBS 120377</strain>
    </source>
</reference>
<evidence type="ECO:0000313" key="2">
    <source>
        <dbReference type="Proteomes" id="UP000070700"/>
    </source>
</evidence>
<evidence type="ECO:0000313" key="1">
    <source>
        <dbReference type="EMBL" id="KUJ07389.1"/>
    </source>
</evidence>
<protein>
    <submittedName>
        <fullName evidence="1">Uncharacterized protein</fullName>
    </submittedName>
</protein>
<proteinExistence type="predicted"/>